<dbReference type="AlphaFoldDB" id="A0AAD2GT56"/>
<feature type="region of interest" description="Disordered" evidence="1">
    <location>
        <begin position="132"/>
        <end position="157"/>
    </location>
</feature>
<feature type="compositionally biased region" description="Polar residues" evidence="1">
    <location>
        <begin position="134"/>
        <end position="157"/>
    </location>
</feature>
<dbReference type="Proteomes" id="UP001295794">
    <property type="component" value="Unassembled WGS sequence"/>
</dbReference>
<comment type="caution">
    <text evidence="2">The sequence shown here is derived from an EMBL/GenBank/DDBJ whole genome shotgun (WGS) entry which is preliminary data.</text>
</comment>
<reference evidence="2" key="1">
    <citation type="submission" date="2023-11" db="EMBL/GenBank/DDBJ databases">
        <authorList>
            <person name="De Vega J J."/>
            <person name="De Vega J J."/>
        </authorList>
    </citation>
    <scope>NUCLEOTIDE SEQUENCE</scope>
</reference>
<keyword evidence="3" id="KW-1185">Reference proteome</keyword>
<evidence type="ECO:0000256" key="1">
    <source>
        <dbReference type="SAM" id="MobiDB-lite"/>
    </source>
</evidence>
<proteinExistence type="predicted"/>
<evidence type="ECO:0000313" key="2">
    <source>
        <dbReference type="EMBL" id="CAK5262145.1"/>
    </source>
</evidence>
<dbReference type="EMBL" id="CAVNYO010000009">
    <property type="protein sequence ID" value="CAK5262145.1"/>
    <property type="molecule type" value="Genomic_DNA"/>
</dbReference>
<evidence type="ECO:0000313" key="3">
    <source>
        <dbReference type="Proteomes" id="UP001295794"/>
    </source>
</evidence>
<feature type="non-terminal residue" evidence="2">
    <location>
        <position position="157"/>
    </location>
</feature>
<protein>
    <submittedName>
        <fullName evidence="2">Uncharacterized protein</fullName>
    </submittedName>
</protein>
<gene>
    <name evidence="2" type="ORF">MYCIT1_LOCUS631</name>
</gene>
<sequence>KTYQHVSKVPFFVRTMCNFKERKKQDYFISAHQIRQQSCLAPITTELSLSKRFWQVRQSVRCIDGCEDKFVDAHKAKTGKGSRKDMHVTLSCRLFLTRTLPRLVSPPERHSRLLRRTMPLGRISALGSLDLKSSRTSGTCRTHSSATGSHLSARSGP</sequence>
<name>A0AAD2GT56_9AGAR</name>
<organism evidence="2 3">
    <name type="scientific">Mycena citricolor</name>
    <dbReference type="NCBI Taxonomy" id="2018698"/>
    <lineage>
        <taxon>Eukaryota</taxon>
        <taxon>Fungi</taxon>
        <taxon>Dikarya</taxon>
        <taxon>Basidiomycota</taxon>
        <taxon>Agaricomycotina</taxon>
        <taxon>Agaricomycetes</taxon>
        <taxon>Agaricomycetidae</taxon>
        <taxon>Agaricales</taxon>
        <taxon>Marasmiineae</taxon>
        <taxon>Mycenaceae</taxon>
        <taxon>Mycena</taxon>
    </lineage>
</organism>
<accession>A0AAD2GT56</accession>